<protein>
    <submittedName>
        <fullName evidence="1">Uncharacterized protein</fullName>
    </submittedName>
</protein>
<name>A0AC60PHE5_IXOPE</name>
<dbReference type="EMBL" id="JABSTQ010010571">
    <property type="protein sequence ID" value="KAG0419850.1"/>
    <property type="molecule type" value="Genomic_DNA"/>
</dbReference>
<evidence type="ECO:0000313" key="2">
    <source>
        <dbReference type="Proteomes" id="UP000805193"/>
    </source>
</evidence>
<organism evidence="1 2">
    <name type="scientific">Ixodes persulcatus</name>
    <name type="common">Taiga tick</name>
    <dbReference type="NCBI Taxonomy" id="34615"/>
    <lineage>
        <taxon>Eukaryota</taxon>
        <taxon>Metazoa</taxon>
        <taxon>Ecdysozoa</taxon>
        <taxon>Arthropoda</taxon>
        <taxon>Chelicerata</taxon>
        <taxon>Arachnida</taxon>
        <taxon>Acari</taxon>
        <taxon>Parasitiformes</taxon>
        <taxon>Ixodida</taxon>
        <taxon>Ixodoidea</taxon>
        <taxon>Ixodidae</taxon>
        <taxon>Ixodinae</taxon>
        <taxon>Ixodes</taxon>
    </lineage>
</organism>
<dbReference type="Proteomes" id="UP000805193">
    <property type="component" value="Unassembled WGS sequence"/>
</dbReference>
<gene>
    <name evidence="1" type="ORF">HPB47_003844</name>
</gene>
<reference evidence="1 2" key="1">
    <citation type="journal article" date="2020" name="Cell">
        <title>Large-Scale Comparative Analyses of Tick Genomes Elucidate Their Genetic Diversity and Vector Capacities.</title>
        <authorList>
            <consortium name="Tick Genome and Microbiome Consortium (TIGMIC)"/>
            <person name="Jia N."/>
            <person name="Wang J."/>
            <person name="Shi W."/>
            <person name="Du L."/>
            <person name="Sun Y."/>
            <person name="Zhan W."/>
            <person name="Jiang J.F."/>
            <person name="Wang Q."/>
            <person name="Zhang B."/>
            <person name="Ji P."/>
            <person name="Bell-Sakyi L."/>
            <person name="Cui X.M."/>
            <person name="Yuan T.T."/>
            <person name="Jiang B.G."/>
            <person name="Yang W.F."/>
            <person name="Lam T.T."/>
            <person name="Chang Q.C."/>
            <person name="Ding S.J."/>
            <person name="Wang X.J."/>
            <person name="Zhu J.G."/>
            <person name="Ruan X.D."/>
            <person name="Zhao L."/>
            <person name="Wei J.T."/>
            <person name="Ye R.Z."/>
            <person name="Que T.C."/>
            <person name="Du C.H."/>
            <person name="Zhou Y.H."/>
            <person name="Cheng J.X."/>
            <person name="Dai P.F."/>
            <person name="Guo W.B."/>
            <person name="Han X.H."/>
            <person name="Huang E.J."/>
            <person name="Li L.F."/>
            <person name="Wei W."/>
            <person name="Gao Y.C."/>
            <person name="Liu J.Z."/>
            <person name="Shao H.Z."/>
            <person name="Wang X."/>
            <person name="Wang C.C."/>
            <person name="Yang T.C."/>
            <person name="Huo Q.B."/>
            <person name="Li W."/>
            <person name="Chen H.Y."/>
            <person name="Chen S.E."/>
            <person name="Zhou L.G."/>
            <person name="Ni X.B."/>
            <person name="Tian J.H."/>
            <person name="Sheng Y."/>
            <person name="Liu T."/>
            <person name="Pan Y.S."/>
            <person name="Xia L.Y."/>
            <person name="Li J."/>
            <person name="Zhao F."/>
            <person name="Cao W.C."/>
        </authorList>
    </citation>
    <scope>NUCLEOTIDE SEQUENCE [LARGE SCALE GENOMIC DNA]</scope>
    <source>
        <strain evidence="1">Iper-2018</strain>
    </source>
</reference>
<sequence length="706" mass="78068">MHLKAPGADPIFEHLEAAVLVPTLHSQLKQIDLIREFIMNDVELRDETMEKLPFLRPSNAHQASNLNRLNTIDESVGSVLSISHESLDDSDHGGEGVRRSTRLRGKCSCGRGQLEDGVKARKRRSQGTQGGDEVDLKRANMVATTTVTVTDGQDFVATSRFFTQPTSLVPNAPPPPCPVPASTTTPPIRTRADMPTTTPVDQQCCLGPSGVAPRRTNSAGKLQSRVHDFVSKTVIRPETCGPCCKRIKFYKTALKCMRCRSTCHPECRDQVPLPCVQVSQTPTQGNSHTYKGTVIADHVPPSAPMVPAIVVHCIQEVERRGLSEVGLYRVSGSEREVREIREQFLRGKGIPNLSKADIHAICGVLKDFLRSLRETLICKSTWRQFVKAAEMEPGNRVWATWQAVTQLPQPNRDTLAALVLHLQAVAESPEAKMPITNLARVFGPTVVGFSVEDIDLVPNIHLETEKQAQVMESILNVPAEYWKTYMDVESDDDLGTPELKPGPGSAILGPVHGSLGKKSGRAPQRCSSFAFQENFDGIERKRGLDYFYHSLFYNHKAWQLDNGAIECLVADLEREDLVAQSIKRPFLGEPGRRRTAFAAAKTQNTFGRLGEVCFGVSPQRGASHVVLIHCLTRLKCCVSLGVGHPQPVTEKGIRHVDAPVAILAVSQQQRYWMWQTIVLLQVALQLDRGAMLHVLDSQETREKEVT</sequence>
<proteinExistence type="predicted"/>
<accession>A0AC60PHE5</accession>
<comment type="caution">
    <text evidence="1">The sequence shown here is derived from an EMBL/GenBank/DDBJ whole genome shotgun (WGS) entry which is preliminary data.</text>
</comment>
<evidence type="ECO:0000313" key="1">
    <source>
        <dbReference type="EMBL" id="KAG0419850.1"/>
    </source>
</evidence>
<keyword evidence="2" id="KW-1185">Reference proteome</keyword>